<comment type="caution">
    <text evidence="3">The sequence shown here is derived from an EMBL/GenBank/DDBJ whole genome shotgun (WGS) entry which is preliminary data.</text>
</comment>
<sequence>MTPSLLLTHPLLLCLLLLALLAAPARSFVVGAPAALPSTSLAAGGFAKPAQPAQPNKPSLPAYLATLPTRTPSPSSPCACKSSVPYASCCQPYHGDPLLCSPLPEIESPERCLRTRYSAFAGRLPLPLMRTVHEANGEWREDEAGWAKRMHEEGIFDGCEFVDLVVGEEEGESEGERFLSFEAVIKELDPRANGREVRLKERSRFLRVEGRGWLYAGGVVTDKDGTVVNA</sequence>
<gene>
    <name evidence="3" type="ORF">TeGR_g14461</name>
</gene>
<feature type="chain" id="PRO_5045046491" description="YchJ-like middle NTF2-like domain-containing protein" evidence="1">
    <location>
        <begin position="28"/>
        <end position="230"/>
    </location>
</feature>
<accession>A0ABQ6M5E3</accession>
<dbReference type="InterPro" id="IPR048469">
    <property type="entry name" value="YchJ-like_M"/>
</dbReference>
<keyword evidence="4" id="KW-1185">Reference proteome</keyword>
<evidence type="ECO:0000313" key="3">
    <source>
        <dbReference type="EMBL" id="GMI19837.1"/>
    </source>
</evidence>
<feature type="domain" description="YchJ-like middle NTF2-like" evidence="2">
    <location>
        <begin position="108"/>
        <end position="218"/>
    </location>
</feature>
<evidence type="ECO:0000259" key="2">
    <source>
        <dbReference type="Pfam" id="PF17775"/>
    </source>
</evidence>
<protein>
    <recommendedName>
        <fullName evidence="2">YchJ-like middle NTF2-like domain-containing protein</fullName>
    </recommendedName>
</protein>
<name>A0ABQ6M5E3_9STRA</name>
<dbReference type="InterPro" id="IPR032710">
    <property type="entry name" value="NTF2-like_dom_sf"/>
</dbReference>
<keyword evidence="1" id="KW-0732">Signal</keyword>
<evidence type="ECO:0000313" key="4">
    <source>
        <dbReference type="Proteomes" id="UP001165060"/>
    </source>
</evidence>
<dbReference type="Proteomes" id="UP001165060">
    <property type="component" value="Unassembled WGS sequence"/>
</dbReference>
<proteinExistence type="predicted"/>
<dbReference type="EMBL" id="BRYB01003740">
    <property type="protein sequence ID" value="GMI19837.1"/>
    <property type="molecule type" value="Genomic_DNA"/>
</dbReference>
<organism evidence="3 4">
    <name type="scientific">Tetraparma gracilis</name>
    <dbReference type="NCBI Taxonomy" id="2962635"/>
    <lineage>
        <taxon>Eukaryota</taxon>
        <taxon>Sar</taxon>
        <taxon>Stramenopiles</taxon>
        <taxon>Ochrophyta</taxon>
        <taxon>Bolidophyceae</taxon>
        <taxon>Parmales</taxon>
        <taxon>Triparmaceae</taxon>
        <taxon>Tetraparma</taxon>
    </lineage>
</organism>
<dbReference type="SUPFAM" id="SSF54427">
    <property type="entry name" value="NTF2-like"/>
    <property type="match status" value="1"/>
</dbReference>
<dbReference type="Gene3D" id="3.10.450.50">
    <property type="match status" value="1"/>
</dbReference>
<evidence type="ECO:0000256" key="1">
    <source>
        <dbReference type="SAM" id="SignalP"/>
    </source>
</evidence>
<dbReference type="Pfam" id="PF17775">
    <property type="entry name" value="YchJ_M-like"/>
    <property type="match status" value="1"/>
</dbReference>
<feature type="signal peptide" evidence="1">
    <location>
        <begin position="1"/>
        <end position="27"/>
    </location>
</feature>
<reference evidence="3 4" key="1">
    <citation type="journal article" date="2023" name="Commun. Biol.">
        <title>Genome analysis of Parmales, the sister group of diatoms, reveals the evolutionary specialization of diatoms from phago-mixotrophs to photoautotrophs.</title>
        <authorList>
            <person name="Ban H."/>
            <person name="Sato S."/>
            <person name="Yoshikawa S."/>
            <person name="Yamada K."/>
            <person name="Nakamura Y."/>
            <person name="Ichinomiya M."/>
            <person name="Sato N."/>
            <person name="Blanc-Mathieu R."/>
            <person name="Endo H."/>
            <person name="Kuwata A."/>
            <person name="Ogata H."/>
        </authorList>
    </citation>
    <scope>NUCLEOTIDE SEQUENCE [LARGE SCALE GENOMIC DNA]</scope>
</reference>